<evidence type="ECO:0000313" key="1">
    <source>
        <dbReference type="EMBL" id="QDO93664.1"/>
    </source>
</evidence>
<evidence type="ECO:0000313" key="2">
    <source>
        <dbReference type="Proteomes" id="UP000319209"/>
    </source>
</evidence>
<dbReference type="OrthoDB" id="1116059at2"/>
<dbReference type="Gene3D" id="3.40.50.300">
    <property type="entry name" value="P-loop containing nucleotide triphosphate hydrolases"/>
    <property type="match status" value="1"/>
</dbReference>
<dbReference type="SUPFAM" id="SSF53795">
    <property type="entry name" value="PEP carboxykinase-like"/>
    <property type="match status" value="1"/>
</dbReference>
<organism evidence="1 2">
    <name type="scientific">Formosa sediminum</name>
    <dbReference type="NCBI Taxonomy" id="2594004"/>
    <lineage>
        <taxon>Bacteria</taxon>
        <taxon>Pseudomonadati</taxon>
        <taxon>Bacteroidota</taxon>
        <taxon>Flavobacteriia</taxon>
        <taxon>Flavobacteriales</taxon>
        <taxon>Flavobacteriaceae</taxon>
        <taxon>Formosa</taxon>
    </lineage>
</organism>
<dbReference type="KEGG" id="fop:FNB79_06640"/>
<dbReference type="RefSeq" id="WP_143380566.1">
    <property type="nucleotide sequence ID" value="NZ_CP041637.1"/>
</dbReference>
<dbReference type="AlphaFoldDB" id="A0A516GQ60"/>
<gene>
    <name evidence="1" type="ORF">FNB79_06640</name>
</gene>
<protein>
    <submittedName>
        <fullName evidence="1">Uncharacterized protein</fullName>
    </submittedName>
</protein>
<dbReference type="EMBL" id="CP041637">
    <property type="protein sequence ID" value="QDO93664.1"/>
    <property type="molecule type" value="Genomic_DNA"/>
</dbReference>
<proteinExistence type="predicted"/>
<accession>A0A516GQ60</accession>
<dbReference type="Proteomes" id="UP000319209">
    <property type="component" value="Chromosome"/>
</dbReference>
<keyword evidence="2" id="KW-1185">Reference proteome</keyword>
<sequence>MKANLAPKYIQSAIDFKILWFEKSNQYTIIDNGLFFCIETYIESDNPDECIALYQATFDLTKADAKAIYLDITEFLNDRNTLITQTTGPILKLNYNNRIYSKQYAIGKTSFNVHYQSEELINFIHPQIHHLETTTENKPDFWFDIQVKDNVISLFTNNKFIRSCDSYNFHELQGKFNMELICGLHHKKEHDWIGLFHASTVSNGKNSVMLIGTSGSGKSTLTTVLTQNGYDLIADDTTPILRADFNTYYFPGGISVKPGAFSTLKPFISNFENLPESYLRAHKGGIKYVATPIPHQKHVPCNTIVLINYQTEAKVLLEKIDAKTALEILIPDSWISPQTENAAAFLNWISTVKFLKLTYSKNEDALEVFSTIFIGE</sequence>
<name>A0A516GQ60_9FLAO</name>
<reference evidence="1 2" key="1">
    <citation type="submission" date="2019-07" db="EMBL/GenBank/DDBJ databases">
        <title>Genome sequencing for Formosa sp. PS13.</title>
        <authorList>
            <person name="Park S.-J."/>
        </authorList>
    </citation>
    <scope>NUCLEOTIDE SEQUENCE [LARGE SCALE GENOMIC DNA]</scope>
    <source>
        <strain evidence="1 2">PS13</strain>
    </source>
</reference>
<dbReference type="InterPro" id="IPR027417">
    <property type="entry name" value="P-loop_NTPase"/>
</dbReference>